<dbReference type="OrthoDB" id="10251508at2759"/>
<dbReference type="AlphaFoldDB" id="A0A2J8ADP0"/>
<reference evidence="3 4" key="1">
    <citation type="journal article" date="2017" name="Mol. Biol. Evol.">
        <title>The 4-celled Tetrabaena socialis nuclear genome reveals the essential components for genetic control of cell number at the origin of multicellularity in the volvocine lineage.</title>
        <authorList>
            <person name="Featherston J."/>
            <person name="Arakaki Y."/>
            <person name="Hanschen E.R."/>
            <person name="Ferris P.J."/>
            <person name="Michod R.E."/>
            <person name="Olson B.J.S.C."/>
            <person name="Nozaki H."/>
            <person name="Durand P.M."/>
        </authorList>
    </citation>
    <scope>NUCLEOTIDE SEQUENCE [LARGE SCALE GENOMIC DNA]</scope>
    <source>
        <strain evidence="3 4">NIES-571</strain>
    </source>
</reference>
<dbReference type="GO" id="GO:0015095">
    <property type="term" value="F:magnesium ion transmembrane transporter activity"/>
    <property type="evidence" value="ECO:0007669"/>
    <property type="project" value="TreeGrafter"/>
</dbReference>
<keyword evidence="2" id="KW-0812">Transmembrane</keyword>
<accession>A0A2J8ADP0</accession>
<evidence type="ECO:0000256" key="1">
    <source>
        <dbReference type="ARBA" id="ARBA00007535"/>
    </source>
</evidence>
<organism evidence="3 4">
    <name type="scientific">Tetrabaena socialis</name>
    <dbReference type="NCBI Taxonomy" id="47790"/>
    <lineage>
        <taxon>Eukaryota</taxon>
        <taxon>Viridiplantae</taxon>
        <taxon>Chlorophyta</taxon>
        <taxon>core chlorophytes</taxon>
        <taxon>Chlorophyceae</taxon>
        <taxon>CS clade</taxon>
        <taxon>Chlamydomonadales</taxon>
        <taxon>Tetrabaenaceae</taxon>
        <taxon>Tetrabaena</taxon>
    </lineage>
</organism>
<protein>
    <submittedName>
        <fullName evidence="3">Magnesium transporter MRS2-8</fullName>
    </submittedName>
</protein>
<name>A0A2J8ADP0_9CHLO</name>
<evidence type="ECO:0000313" key="4">
    <source>
        <dbReference type="Proteomes" id="UP000236333"/>
    </source>
</evidence>
<keyword evidence="2" id="KW-1133">Transmembrane helix</keyword>
<sequence length="157" mass="17945">MCSIVISCQLEIPIRDMRLMDSALGSETLAQLLVRDNAMVFSMEHVRLIIMNDKVRTAVRPYGVNSREYIEDTEDLVNIQLDFSRNKLIRFDILITTGTFALAFFNIMTGMLGENLVLPDTITQDLWGFFLVNGGTMVFCITTFLTLVALFRWHKVL</sequence>
<proteinExistence type="inferred from homology"/>
<comment type="caution">
    <text evidence="3">The sequence shown here is derived from an EMBL/GenBank/DDBJ whole genome shotgun (WGS) entry which is preliminary data.</text>
</comment>
<keyword evidence="2" id="KW-0472">Membrane</keyword>
<evidence type="ECO:0000313" key="3">
    <source>
        <dbReference type="EMBL" id="PNH10641.1"/>
    </source>
</evidence>
<dbReference type="Proteomes" id="UP000236333">
    <property type="component" value="Unassembled WGS sequence"/>
</dbReference>
<evidence type="ECO:0000256" key="2">
    <source>
        <dbReference type="SAM" id="Phobius"/>
    </source>
</evidence>
<feature type="transmembrane region" description="Helical" evidence="2">
    <location>
        <begin position="127"/>
        <end position="151"/>
    </location>
</feature>
<dbReference type="Gene3D" id="2.40.128.330">
    <property type="match status" value="1"/>
</dbReference>
<dbReference type="PANTHER" id="PTHR13890">
    <property type="entry name" value="RNA SPLICING PROTEIN MRS2, MITOCHONDRIAL"/>
    <property type="match status" value="1"/>
</dbReference>
<dbReference type="PANTHER" id="PTHR13890:SF31">
    <property type="entry name" value="MAGNESIUM TRANSPORTER MRS2-2-RELATED"/>
    <property type="match status" value="1"/>
</dbReference>
<feature type="transmembrane region" description="Helical" evidence="2">
    <location>
        <begin position="88"/>
        <end position="107"/>
    </location>
</feature>
<keyword evidence="4" id="KW-1185">Reference proteome</keyword>
<dbReference type="EMBL" id="PGGS01000050">
    <property type="protein sequence ID" value="PNH10641.1"/>
    <property type="molecule type" value="Genomic_DNA"/>
</dbReference>
<dbReference type="InterPro" id="IPR039204">
    <property type="entry name" value="MRS2-like"/>
</dbReference>
<gene>
    <name evidence="3" type="ORF">TSOC_002585</name>
</gene>
<comment type="similarity">
    <text evidence="1">Belongs to the CorA metal ion transporter (MIT) (TC 1.A.35.5) family.</text>
</comment>